<evidence type="ECO:0000256" key="1">
    <source>
        <dbReference type="ARBA" id="ARBA00004651"/>
    </source>
</evidence>
<protein>
    <recommendedName>
        <fullName evidence="2">diguanylate cyclase</fullName>
        <ecNumber evidence="2">2.7.7.65</ecNumber>
    </recommendedName>
</protein>
<dbReference type="Pfam" id="PF00990">
    <property type="entry name" value="GGDEF"/>
    <property type="match status" value="1"/>
</dbReference>
<keyword evidence="3" id="KW-1003">Cell membrane</keyword>
<evidence type="ECO:0000313" key="10">
    <source>
        <dbReference type="EMBL" id="QUN05180.1"/>
    </source>
</evidence>
<dbReference type="InterPro" id="IPR050469">
    <property type="entry name" value="Diguanylate_Cyclase"/>
</dbReference>
<gene>
    <name evidence="10" type="ORF">KDN34_13355</name>
</gene>
<evidence type="ECO:0000256" key="2">
    <source>
        <dbReference type="ARBA" id="ARBA00012528"/>
    </source>
</evidence>
<feature type="transmembrane region" description="Helical" evidence="8">
    <location>
        <begin position="337"/>
        <end position="357"/>
    </location>
</feature>
<dbReference type="InterPro" id="IPR033479">
    <property type="entry name" value="dCache_1"/>
</dbReference>
<evidence type="ECO:0000259" key="9">
    <source>
        <dbReference type="PROSITE" id="PS50887"/>
    </source>
</evidence>
<organism evidence="10 11">
    <name type="scientific">Shewanella yunxiaonensis</name>
    <dbReference type="NCBI Taxonomy" id="2829809"/>
    <lineage>
        <taxon>Bacteria</taxon>
        <taxon>Pseudomonadati</taxon>
        <taxon>Pseudomonadota</taxon>
        <taxon>Gammaproteobacteria</taxon>
        <taxon>Alteromonadales</taxon>
        <taxon>Shewanellaceae</taxon>
        <taxon>Shewanella</taxon>
    </lineage>
</organism>
<dbReference type="SUPFAM" id="SSF55073">
    <property type="entry name" value="Nucleotide cyclase"/>
    <property type="match status" value="1"/>
</dbReference>
<dbReference type="SMART" id="SM00267">
    <property type="entry name" value="GGDEF"/>
    <property type="match status" value="1"/>
</dbReference>
<feature type="transmembrane region" description="Helical" evidence="8">
    <location>
        <begin position="12"/>
        <end position="33"/>
    </location>
</feature>
<dbReference type="EMBL" id="CP073587">
    <property type="protein sequence ID" value="QUN05180.1"/>
    <property type="molecule type" value="Genomic_DNA"/>
</dbReference>
<dbReference type="PANTHER" id="PTHR45138:SF9">
    <property type="entry name" value="DIGUANYLATE CYCLASE DGCM-RELATED"/>
    <property type="match status" value="1"/>
</dbReference>
<evidence type="ECO:0000256" key="8">
    <source>
        <dbReference type="SAM" id="Phobius"/>
    </source>
</evidence>
<dbReference type="CDD" id="cd01949">
    <property type="entry name" value="GGDEF"/>
    <property type="match status" value="1"/>
</dbReference>
<dbReference type="Gene3D" id="6.10.340.10">
    <property type="match status" value="1"/>
</dbReference>
<evidence type="ECO:0000256" key="3">
    <source>
        <dbReference type="ARBA" id="ARBA00022475"/>
    </source>
</evidence>
<dbReference type="PROSITE" id="PS50887">
    <property type="entry name" value="GGDEF"/>
    <property type="match status" value="1"/>
</dbReference>
<sequence length="604" mass="67407">MLFTRTYPLRLVIILPFSFLFFIGAAAFSVISYQNSQTLARSMGQNFARELSQRIEQYVSHLTKVMPEITDANATQVLNGNLSIAQPQQNTPWLLSQLRQSEQLSFVSMAFPDGRYIAAARPPNSPEHIEIASNIFNPEHHLIGYMLDSSDHLGQAIEQVKVSYDPRQRPFMQWALANPQLPCWGEIYRYVQSEVYGISLSKAVLDAQGNVIAVVAADIALNRLNQFMEKLNIGYGGLAFLLEQQSGKLIASSNIQRIPVKAADGNRFLLKQHPIPLLRNLSISQQDNLVDSHVIADGKHYLLEVKQIKLGEQQSWQLVVLLPVDQIAAPIMQQVKVTLFITLLLLLLLIFIGAQLARKIARPIENIAQIASNNELQKLTENPSKHHQYVEVSHLATSLATLAKAQLDSIHTLEQQVSKRTLELQKANQRLTTLSEQDALTGIANRRVFDRCLVSEWQQAIAENSPLSVIVCDIDHFKSFNDYYGHQAGDKALQAVAQHLQAHVRHSSDLLARYGGEEFALILPNTDAAQAAKIAENLRQSLFAAAIPRADLAPWVISLSLGYASTYPQESQKVEELVRRADKQLYVAKANGRNQVQPASTTIV</sequence>
<keyword evidence="11" id="KW-1185">Reference proteome</keyword>
<keyword evidence="6 8" id="KW-0472">Membrane</keyword>
<evidence type="ECO:0000256" key="6">
    <source>
        <dbReference type="ARBA" id="ARBA00023136"/>
    </source>
</evidence>
<dbReference type="RefSeq" id="WP_212594215.1">
    <property type="nucleotide sequence ID" value="NZ_CP073587.1"/>
</dbReference>
<keyword evidence="5 8" id="KW-1133">Transmembrane helix</keyword>
<dbReference type="Proteomes" id="UP000679575">
    <property type="component" value="Chromosome"/>
</dbReference>
<dbReference type="Gene3D" id="3.30.450.20">
    <property type="entry name" value="PAS domain"/>
    <property type="match status" value="2"/>
</dbReference>
<dbReference type="InterPro" id="IPR000160">
    <property type="entry name" value="GGDEF_dom"/>
</dbReference>
<reference evidence="10 11" key="1">
    <citation type="submission" date="2021-04" db="EMBL/GenBank/DDBJ databases">
        <title>Novel species identification of genus Shewanella.</title>
        <authorList>
            <person name="Liu G."/>
        </authorList>
    </citation>
    <scope>NUCLEOTIDE SEQUENCE [LARGE SCALE GENOMIC DNA]</scope>
    <source>
        <strain evidence="10 11">FJAT-54481</strain>
    </source>
</reference>
<keyword evidence="4 8" id="KW-0812">Transmembrane</keyword>
<dbReference type="NCBIfam" id="TIGR00254">
    <property type="entry name" value="GGDEF"/>
    <property type="match status" value="1"/>
</dbReference>
<dbReference type="Pfam" id="PF02743">
    <property type="entry name" value="dCache_1"/>
    <property type="match status" value="1"/>
</dbReference>
<dbReference type="CDD" id="cd18773">
    <property type="entry name" value="PDC1_HK_sensor"/>
    <property type="match status" value="1"/>
</dbReference>
<evidence type="ECO:0000313" key="11">
    <source>
        <dbReference type="Proteomes" id="UP000679575"/>
    </source>
</evidence>
<proteinExistence type="predicted"/>
<name>A0ABX7YS21_9GAMM</name>
<feature type="domain" description="GGDEF" evidence="9">
    <location>
        <begin position="465"/>
        <end position="601"/>
    </location>
</feature>
<dbReference type="InterPro" id="IPR043128">
    <property type="entry name" value="Rev_trsase/Diguanyl_cyclase"/>
</dbReference>
<accession>A0ABX7YS21</accession>
<dbReference type="PANTHER" id="PTHR45138">
    <property type="entry name" value="REGULATORY COMPONENTS OF SENSORY TRANSDUCTION SYSTEM"/>
    <property type="match status" value="1"/>
</dbReference>
<evidence type="ECO:0000256" key="5">
    <source>
        <dbReference type="ARBA" id="ARBA00022989"/>
    </source>
</evidence>
<comment type="catalytic activity">
    <reaction evidence="7">
        <text>2 GTP = 3',3'-c-di-GMP + 2 diphosphate</text>
        <dbReference type="Rhea" id="RHEA:24898"/>
        <dbReference type="ChEBI" id="CHEBI:33019"/>
        <dbReference type="ChEBI" id="CHEBI:37565"/>
        <dbReference type="ChEBI" id="CHEBI:58805"/>
        <dbReference type="EC" id="2.7.7.65"/>
    </reaction>
</comment>
<evidence type="ECO:0000256" key="4">
    <source>
        <dbReference type="ARBA" id="ARBA00022692"/>
    </source>
</evidence>
<dbReference type="EC" id="2.7.7.65" evidence="2"/>
<comment type="subcellular location">
    <subcellularLocation>
        <location evidence="1">Cell membrane</location>
        <topology evidence="1">Multi-pass membrane protein</topology>
    </subcellularLocation>
</comment>
<dbReference type="Gene3D" id="3.30.70.270">
    <property type="match status" value="1"/>
</dbReference>
<evidence type="ECO:0000256" key="7">
    <source>
        <dbReference type="ARBA" id="ARBA00034247"/>
    </source>
</evidence>
<dbReference type="InterPro" id="IPR029787">
    <property type="entry name" value="Nucleotide_cyclase"/>
</dbReference>